<dbReference type="EMBL" id="FMSV02000539">
    <property type="protein sequence ID" value="SEH07729.1"/>
    <property type="molecule type" value="Genomic_DNA"/>
</dbReference>
<dbReference type="AlphaFoldDB" id="A0A1H6FEG9"/>
<keyword evidence="2" id="KW-1185">Reference proteome</keyword>
<dbReference type="SUPFAM" id="SSF49265">
    <property type="entry name" value="Fibronectin type III"/>
    <property type="match status" value="1"/>
</dbReference>
<dbReference type="SUPFAM" id="SSF49785">
    <property type="entry name" value="Galactose-binding domain-like"/>
    <property type="match status" value="1"/>
</dbReference>
<evidence type="ECO:0008006" key="3">
    <source>
        <dbReference type="Google" id="ProtNLM"/>
    </source>
</evidence>
<protein>
    <recommendedName>
        <fullName evidence="3">Fibronectin type-III domain-containing protein</fullName>
    </recommendedName>
</protein>
<gene>
    <name evidence="1" type="ORF">MBHS_03614</name>
</gene>
<dbReference type="InterPro" id="IPR008979">
    <property type="entry name" value="Galactose-bd-like_sf"/>
</dbReference>
<sequence>MPNGSYNVTVSTGWQGRTYKRNYINIEGVDFINDEATDPYLLRTREVSVQDGKLSMAMGIFDEYTMLNYMDIETLAPVNSKPVLNIQTQDEAVSLSWNAIPGALSYTLYYAPLTQTPIETWNMGVQTQLSINLWSGAAFYVAVQANLSHGPGEFSDIGLLQIP</sequence>
<reference evidence="1 2" key="1">
    <citation type="submission" date="2016-10" db="EMBL/GenBank/DDBJ databases">
        <authorList>
            <person name="de Groot N.N."/>
        </authorList>
    </citation>
    <scope>NUCLEOTIDE SEQUENCE [LARGE SCALE GENOMIC DNA]</scope>
    <source>
        <strain evidence="1">MBHS1</strain>
    </source>
</reference>
<dbReference type="Gene3D" id="2.60.40.10">
    <property type="entry name" value="Immunoglobulins"/>
    <property type="match status" value="1"/>
</dbReference>
<evidence type="ECO:0000313" key="2">
    <source>
        <dbReference type="Proteomes" id="UP000236724"/>
    </source>
</evidence>
<name>A0A1H6FEG9_9GAMM</name>
<dbReference type="InterPro" id="IPR013783">
    <property type="entry name" value="Ig-like_fold"/>
</dbReference>
<dbReference type="InterPro" id="IPR036116">
    <property type="entry name" value="FN3_sf"/>
</dbReference>
<evidence type="ECO:0000313" key="1">
    <source>
        <dbReference type="EMBL" id="SEH07729.1"/>
    </source>
</evidence>
<proteinExistence type="predicted"/>
<dbReference type="Proteomes" id="UP000236724">
    <property type="component" value="Unassembled WGS sequence"/>
</dbReference>
<dbReference type="Gene3D" id="2.60.120.430">
    <property type="entry name" value="Galactose-binding lectin"/>
    <property type="match status" value="1"/>
</dbReference>
<accession>A0A1H6FEG9</accession>
<organism evidence="1 2">
    <name type="scientific">Candidatus Venteria ishoeyi</name>
    <dbReference type="NCBI Taxonomy" id="1899563"/>
    <lineage>
        <taxon>Bacteria</taxon>
        <taxon>Pseudomonadati</taxon>
        <taxon>Pseudomonadota</taxon>
        <taxon>Gammaproteobacteria</taxon>
        <taxon>Thiotrichales</taxon>
        <taxon>Thiotrichaceae</taxon>
        <taxon>Venteria</taxon>
    </lineage>
</organism>
<dbReference type="OrthoDB" id="7069398at2"/>